<comment type="similarity">
    <text evidence="1">Belongs to the glycosyl hydrolase 3 family.</text>
</comment>
<dbReference type="InterPro" id="IPR002772">
    <property type="entry name" value="Glyco_hydro_3_C"/>
</dbReference>
<dbReference type="CDD" id="cd11576">
    <property type="entry name" value="GH99_GH71_like_2"/>
    <property type="match status" value="1"/>
</dbReference>
<dbReference type="InterPro" id="IPR036881">
    <property type="entry name" value="Glyco_hydro_3_C_sf"/>
</dbReference>
<dbReference type="Pfam" id="PF14310">
    <property type="entry name" value="Fn3-like"/>
    <property type="match status" value="1"/>
</dbReference>
<dbReference type="Gene3D" id="3.20.20.300">
    <property type="entry name" value="Glycoside hydrolase, family 3, N-terminal domain"/>
    <property type="match status" value="1"/>
</dbReference>
<dbReference type="SUPFAM" id="SSF52279">
    <property type="entry name" value="Beta-D-glucan exohydrolase, C-terminal domain"/>
    <property type="match status" value="1"/>
</dbReference>
<dbReference type="InterPro" id="IPR013783">
    <property type="entry name" value="Ig-like_fold"/>
</dbReference>
<evidence type="ECO:0000256" key="3">
    <source>
        <dbReference type="ARBA" id="ARBA00022729"/>
    </source>
</evidence>
<dbReference type="GO" id="GO:0016787">
    <property type="term" value="F:hydrolase activity"/>
    <property type="evidence" value="ECO:0007669"/>
    <property type="project" value="UniProtKB-KW"/>
</dbReference>
<proteinExistence type="inferred from homology"/>
<dbReference type="EMBL" id="JAQPYS010000027">
    <property type="protein sequence ID" value="MDC7135420.1"/>
    <property type="molecule type" value="Genomic_DNA"/>
</dbReference>
<evidence type="ECO:0000256" key="4">
    <source>
        <dbReference type="ARBA" id="ARBA00022801"/>
    </source>
</evidence>
<dbReference type="PANTHER" id="PTHR42721:SF3">
    <property type="entry name" value="BETA-D-XYLOSIDASE 5-RELATED"/>
    <property type="match status" value="1"/>
</dbReference>
<evidence type="ECO:0000256" key="5">
    <source>
        <dbReference type="ARBA" id="ARBA00023295"/>
    </source>
</evidence>
<dbReference type="InterPro" id="IPR006710">
    <property type="entry name" value="Glyco_hydro_43"/>
</dbReference>
<keyword evidence="9" id="KW-1185">Reference proteome</keyword>
<dbReference type="CDD" id="cd08990">
    <property type="entry name" value="GH43_AXH_like"/>
    <property type="match status" value="1"/>
</dbReference>
<evidence type="ECO:0000259" key="7">
    <source>
        <dbReference type="SMART" id="SM01217"/>
    </source>
</evidence>
<dbReference type="Gene3D" id="3.20.20.80">
    <property type="entry name" value="Glycosidases"/>
    <property type="match status" value="1"/>
</dbReference>
<feature type="signal peptide" evidence="6">
    <location>
        <begin position="1"/>
        <end position="20"/>
    </location>
</feature>
<dbReference type="InterPro" id="IPR001764">
    <property type="entry name" value="Glyco_hydro_3_N"/>
</dbReference>
<feature type="domain" description="Fibronectin type III-like" evidence="7">
    <location>
        <begin position="1329"/>
        <end position="1398"/>
    </location>
</feature>
<dbReference type="Gene3D" id="3.40.50.1700">
    <property type="entry name" value="Glycoside hydrolase family 3 C-terminal domain"/>
    <property type="match status" value="1"/>
</dbReference>
<feature type="chain" id="PRO_5047216330" evidence="6">
    <location>
        <begin position="21"/>
        <end position="1425"/>
    </location>
</feature>
<evidence type="ECO:0000256" key="1">
    <source>
        <dbReference type="ARBA" id="ARBA00005336"/>
    </source>
</evidence>
<dbReference type="SMART" id="SM01217">
    <property type="entry name" value="Fn3_like"/>
    <property type="match status" value="1"/>
</dbReference>
<dbReference type="Pfam" id="PF04616">
    <property type="entry name" value="Glyco_hydro_43"/>
    <property type="match status" value="1"/>
</dbReference>
<dbReference type="PRINTS" id="PR00133">
    <property type="entry name" value="GLHYDRLASE3"/>
</dbReference>
<keyword evidence="4 8" id="KW-0378">Hydrolase</keyword>
<dbReference type="SUPFAM" id="SSF51445">
    <property type="entry name" value="(Trans)glycosidases"/>
    <property type="match status" value="1"/>
</dbReference>
<evidence type="ECO:0000256" key="2">
    <source>
        <dbReference type="ARBA" id="ARBA00009865"/>
    </source>
</evidence>
<organism evidence="8 9">
    <name type="scientific">Bacteroides zhangwenhongii</name>
    <dbReference type="NCBI Taxonomy" id="2650157"/>
    <lineage>
        <taxon>Bacteria</taxon>
        <taxon>Pseudomonadati</taxon>
        <taxon>Bacteroidota</taxon>
        <taxon>Bacteroidia</taxon>
        <taxon>Bacteroidales</taxon>
        <taxon>Bacteroidaceae</taxon>
        <taxon>Bacteroides</taxon>
    </lineage>
</organism>
<gene>
    <name evidence="8" type="ORF">PQG98_03550</name>
</gene>
<reference evidence="8 9" key="1">
    <citation type="submission" date="2023-01" db="EMBL/GenBank/DDBJ databases">
        <title>Exploring GABA producing Bacteroides strains toward improving mental health.</title>
        <authorList>
            <person name="Yousuf B."/>
            <person name="Bouhlel N.E."/>
            <person name="Mottawea W."/>
            <person name="Hammami R."/>
        </authorList>
    </citation>
    <scope>NUCLEOTIDE SEQUENCE [LARGE SCALE GENOMIC DNA]</scope>
    <source>
        <strain evidence="8 9">UO.H1054</strain>
    </source>
</reference>
<dbReference type="Gene3D" id="2.115.10.20">
    <property type="entry name" value="Glycosyl hydrolase domain, family 43"/>
    <property type="match status" value="1"/>
</dbReference>
<dbReference type="InterPro" id="IPR036962">
    <property type="entry name" value="Glyco_hydro_3_N_sf"/>
</dbReference>
<dbReference type="InterPro" id="IPR023296">
    <property type="entry name" value="Glyco_hydro_beta-prop_sf"/>
</dbReference>
<sequence>MVKRFSWLVFCLLFSVGITAKGGGRQYNSYKGLVMAGYQGWFNTPDDGSGRGWHHYNGPKGFRPGSCSIDFWPEVSEYKKLYKTEFTFEDGKPASVFSSYDESTVELHFKWMNQYGLDGVFMQRFVSEIRNESGLKHFNKVLNSAMKAANKYERAICVMYDLSGMKPGEEGLLLKDIAEIARQYSMKDHVKNPSYLYHNGKPLVTVWGVGFNDNRRYGLKEAERIIDGLKLQGFSVMLGVPTQWRELKGDTESDPHLHQLIRKCDIVMPWFVGRYNENTYPKFQKLVEADIQWAKKNQVDYAPLVFPGFSWGNMKGQDHNSFIPRNKGSFLWKQLMGAIRAGAEMIYVAMFDEVDEGTAIFKCAKKVPVGESIFIPVEEEVESDHYLKLVGEAGKILRKEKAMAFDTSLNPSAPNPFIRHMYTADPSAHVWKDGRLYVYASHDIAPPHGCDLMDRYHVFSTDDMVHWTDHGEILNSAQVSWGRKEGGFMWAPDCAYKNGTYYFYFPHPSGTDWNDSWKIGVATSRKPAEGFKVKGYIKGMDPLIDPCVFVDDDGQAYIYNGGGGLCKGGKLKDNMMELDGPMQVMEGLEDFHEATWIHKYNGKYYLSYSDNHDEGWNDGVKGDNRMRYAVSDSPLGPWESKGIYMEPTDSYTNHGSIVEFKGQWYAFYHNSALSNHDWLRSICVDKLYHNPDGTIKLVKQTKSTPITVQKKYPFRNPQLSIEQRVDDLVSRLTLEEKVRQMLNNAPAIKRLGIPAYNWWNECLHGVGRTKYHVTVFPQAIGMAASWNDVLMKEVASSIADEGRAIYNDAQKRGDYSQYHALTYWTPNINIFRDPRWGRGQETYGEDPYLTSKIGKAFVLGLQGDDPRYLKASACAKHYAVHSGPEKNRHSFNSDVSTYDLWDTYLPAFRTLVVDANVSGVMCAYNAFKGQPCCGNDLLMQSILRDKWNFKGYVTSDCGAIDDIFNHHKAHPDAATAAADAVFHGTDLDCGQSAYLALVKAVKDGIITEKQLDVSVKRLFTIRFRLGLFDPAEQVDYAHIPISILECKKHQDLAKQLARESMVLLKNDRLLPLQKNKLKKVVVMGPNADCKDALLGNYNGHPSRMLTPLQAIRERLKGVAEVVYVSGIDYINTLSEDELKRYVNQAKGADAVIFIGGISPRLEGEEMSVNKDGFDGGDRTSIALPAVQTQLMKALVAGRIPTVFVMMTGSALAIPWEAKHVPAILNAWYGGQYGGEAIADVLFGDYNPSGKLPVTFYAKDSDLPDFESYDMQGRTYRYFKGKALYPFGYGLSYTDFRYSSLKMPTARNTTDKEIPVTVTVKNTGKMDGEEVVQLYISHPDKKILVPVTALKGFKRIYLKAGEAKQITFSLSSEDLSCVDENGIRKVLPGTVKIQVGGCSPVATLTAPLKTVETALKLTGDTYTIDK</sequence>
<keyword evidence="5" id="KW-0326">Glycosidase</keyword>
<evidence type="ECO:0000313" key="8">
    <source>
        <dbReference type="EMBL" id="MDC7135420.1"/>
    </source>
</evidence>
<evidence type="ECO:0000313" key="9">
    <source>
        <dbReference type="Proteomes" id="UP001215398"/>
    </source>
</evidence>
<comment type="caution">
    <text evidence="8">The sequence shown here is derived from an EMBL/GenBank/DDBJ whole genome shotgun (WGS) entry which is preliminary data.</text>
</comment>
<dbReference type="Proteomes" id="UP001215398">
    <property type="component" value="Unassembled WGS sequence"/>
</dbReference>
<dbReference type="InterPro" id="IPR044993">
    <property type="entry name" value="BXL"/>
</dbReference>
<dbReference type="SUPFAM" id="SSF75005">
    <property type="entry name" value="Arabinanase/levansucrase/invertase"/>
    <property type="match status" value="1"/>
</dbReference>
<keyword evidence="3 6" id="KW-0732">Signal</keyword>
<protein>
    <submittedName>
        <fullName evidence="8">Glycoside hydrolase family 3 C-terminal domain-containing protein</fullName>
    </submittedName>
</protein>
<accession>A0ABT5H4M3</accession>
<dbReference type="Pfam" id="PF00933">
    <property type="entry name" value="Glyco_hydro_3"/>
    <property type="match status" value="1"/>
</dbReference>
<comment type="similarity">
    <text evidence="2">Belongs to the glycosyl hydrolase 43 family.</text>
</comment>
<dbReference type="Gene3D" id="2.60.40.10">
    <property type="entry name" value="Immunoglobulins"/>
    <property type="match status" value="1"/>
</dbReference>
<dbReference type="InterPro" id="IPR026891">
    <property type="entry name" value="Fn3-like"/>
</dbReference>
<dbReference type="Pfam" id="PF01915">
    <property type="entry name" value="Glyco_hydro_3_C"/>
    <property type="match status" value="1"/>
</dbReference>
<dbReference type="RefSeq" id="WP_255508075.1">
    <property type="nucleotide sequence ID" value="NZ_JAQPYS010000027.1"/>
</dbReference>
<name>A0ABT5H4M3_9BACE</name>
<dbReference type="InterPro" id="IPR017853">
    <property type="entry name" value="GH"/>
</dbReference>
<dbReference type="PANTHER" id="PTHR42721">
    <property type="entry name" value="SUGAR HYDROLASE-RELATED"/>
    <property type="match status" value="1"/>
</dbReference>
<evidence type="ECO:0000256" key="6">
    <source>
        <dbReference type="SAM" id="SignalP"/>
    </source>
</evidence>